<feature type="domain" description="Reverse transcriptase" evidence="1">
    <location>
        <begin position="1"/>
        <end position="107"/>
    </location>
</feature>
<dbReference type="PROSITE" id="PS50878">
    <property type="entry name" value="RT_POL"/>
    <property type="match status" value="1"/>
</dbReference>
<dbReference type="PANTHER" id="PTHR33116:SF78">
    <property type="entry name" value="OS12G0587133 PROTEIN"/>
    <property type="match status" value="1"/>
</dbReference>
<dbReference type="InterPro" id="IPR000477">
    <property type="entry name" value="RT_dom"/>
</dbReference>
<protein>
    <recommendedName>
        <fullName evidence="1">Reverse transcriptase domain-containing protein</fullName>
    </recommendedName>
</protein>
<evidence type="ECO:0000313" key="3">
    <source>
        <dbReference type="Proteomes" id="UP001229421"/>
    </source>
</evidence>
<dbReference type="Proteomes" id="UP001229421">
    <property type="component" value="Unassembled WGS sequence"/>
</dbReference>
<gene>
    <name evidence="2" type="ORF">QVD17_21428</name>
</gene>
<proteinExistence type="predicted"/>
<reference evidence="2" key="1">
    <citation type="journal article" date="2023" name="bioRxiv">
        <title>Improved chromosome-level genome assembly for marigold (Tagetes erecta).</title>
        <authorList>
            <person name="Jiang F."/>
            <person name="Yuan L."/>
            <person name="Wang S."/>
            <person name="Wang H."/>
            <person name="Xu D."/>
            <person name="Wang A."/>
            <person name="Fan W."/>
        </authorList>
    </citation>
    <scope>NUCLEOTIDE SEQUENCE</scope>
    <source>
        <strain evidence="2">WSJ</strain>
        <tissue evidence="2">Leaf</tissue>
    </source>
</reference>
<organism evidence="2 3">
    <name type="scientific">Tagetes erecta</name>
    <name type="common">African marigold</name>
    <dbReference type="NCBI Taxonomy" id="13708"/>
    <lineage>
        <taxon>Eukaryota</taxon>
        <taxon>Viridiplantae</taxon>
        <taxon>Streptophyta</taxon>
        <taxon>Embryophyta</taxon>
        <taxon>Tracheophyta</taxon>
        <taxon>Spermatophyta</taxon>
        <taxon>Magnoliopsida</taxon>
        <taxon>eudicotyledons</taxon>
        <taxon>Gunneridae</taxon>
        <taxon>Pentapetalae</taxon>
        <taxon>asterids</taxon>
        <taxon>campanulids</taxon>
        <taxon>Asterales</taxon>
        <taxon>Asteraceae</taxon>
        <taxon>Asteroideae</taxon>
        <taxon>Heliantheae alliance</taxon>
        <taxon>Tageteae</taxon>
        <taxon>Tagetes</taxon>
    </lineage>
</organism>
<keyword evidence="3" id="KW-1185">Reference proteome</keyword>
<dbReference type="EMBL" id="JAUHHV010000006">
    <property type="protein sequence ID" value="KAK1420098.1"/>
    <property type="molecule type" value="Genomic_DNA"/>
</dbReference>
<dbReference type="InterPro" id="IPR026960">
    <property type="entry name" value="RVT-Znf"/>
</dbReference>
<sequence length="569" mass="65205">MEALDVVMRKAVAIGTFHGIQTPQNGPIMSHLLFADDAIFVGTWSMSNIMNLSRILRCFYLASGLKVNYKKSRIFGLGVEDELINQAADNLKCQVGKFPFKYLGMPIGANMNHIKNWKDVVDIFESRLSTWKAKTLSFGGKITLLKSVLGSLPLYFFSLFKAPIHVIESLEKIRSRFLWSGTNTTRKIHWIKWATIMAPRDMGGLGIGSLRSLNLALLGKWWWRAKTERKSLWFKIISAIHHNSRSFNSIPIRSSNTGTWKNILSINKDLMNLSIDLGTSIVGKVGNGEDLLFWSDVWLGDSPLCERFPTIARLALHKDSKVADYALIQNGNITWQITLKKPPHNLEEISQWNNCMSLLNTVLFSVGKDCVEWKHNIERIFTSRSLRWLIDRNSFDQLDHLYENNKLLPIKVNFLHWRMVLNRLPLRVSLAHRGVHLDLAECPICNSGLEDKDHIFAYCPFASMVWTQVGVWLKLPIVSSSSLDNIMDTTGYGMRNGSSLQIIVDSVLKSALWCIWKTRNDRVFKNINPCPYKTVEEIKILSFLWVKNRAKFGWLEWNMWVSFNLGNNL</sequence>
<evidence type="ECO:0000313" key="2">
    <source>
        <dbReference type="EMBL" id="KAK1420098.1"/>
    </source>
</evidence>
<name>A0AAD8KEF9_TARER</name>
<comment type="caution">
    <text evidence="2">The sequence shown here is derived from an EMBL/GenBank/DDBJ whole genome shotgun (WGS) entry which is preliminary data.</text>
</comment>
<dbReference type="AlphaFoldDB" id="A0AAD8KEF9"/>
<accession>A0AAD8KEF9</accession>
<evidence type="ECO:0000259" key="1">
    <source>
        <dbReference type="PROSITE" id="PS50878"/>
    </source>
</evidence>
<dbReference type="PANTHER" id="PTHR33116">
    <property type="entry name" value="REVERSE TRANSCRIPTASE ZINC-BINDING DOMAIN-CONTAINING PROTEIN-RELATED-RELATED"/>
    <property type="match status" value="1"/>
</dbReference>
<dbReference type="Pfam" id="PF13966">
    <property type="entry name" value="zf-RVT"/>
    <property type="match status" value="1"/>
</dbReference>